<keyword evidence="12" id="KW-0628">Postsynaptic cell membrane</keyword>
<feature type="transmembrane region" description="Helical" evidence="19">
    <location>
        <begin position="694"/>
        <end position="721"/>
    </location>
</feature>
<evidence type="ECO:0000256" key="13">
    <source>
        <dbReference type="ARBA" id="ARBA00023286"/>
    </source>
</evidence>
<dbReference type="InterPro" id="IPR028082">
    <property type="entry name" value="Peripla_BP_I"/>
</dbReference>
<evidence type="ECO:0000256" key="12">
    <source>
        <dbReference type="ARBA" id="ARBA00023257"/>
    </source>
</evidence>
<dbReference type="InterPro" id="IPR019594">
    <property type="entry name" value="Glu/Gly-bd"/>
</dbReference>
<evidence type="ECO:0000256" key="5">
    <source>
        <dbReference type="ARBA" id="ARBA00022692"/>
    </source>
</evidence>
<sequence length="1061" mass="120596">MFLFFIILIFSTFSKIQNLNKVKINVLFLFDNQLKENNKNEELINIKNIINKVLNEDIKEEKELNLDIQLIAWPIERIKNNKNKDNCEEENFGCEPNHLWITQDLVCNRLLNSSSLVVLTQSERADITAFRPIKSTLSAVASALGFYRLPTIGANIKDTEFSRKNLYPTFLRTSPPYSDDAIAMVRVLSHLEYRQIVLITIEADQNGAEFAAALASSKGEHKIHIQAHISLNLGSESSEELANNLLEELTEYTANTVLLCAKQSDSERIFNSASQFTGAGRVWLLSEAASQAKNIPKGALSIRLKQSMISSLRDGLAVAKAGIKSFKQNISLKINPPKGCQHSVSEWTNFAGEKLFNELKRQPIYETWSGEEINFNERGDRKGMTYEVLNAINFGGPLVEVGHLNGRGELTLDDRAIIWPGGLRRKPSELTLPKHLRVTLVVDPPFVYAFKVDEQSRCSKLESLNNPTINVEGFQVSGPWFPCEKEIIENKKEFYCCSGMAVELLFLISEGSKRINGEKEKNEEKEEEYILADNSFSFELKLNNSYGIVLLGENEGEGNNNKKEGEGFKLTGMIGELDADRADMAIGALSINPERDRFIDFSEPWLYHGIQILERWNSLWLSLVIAVFFVAFVVYFLDLKSPFERFYSSGQDPLFEKPEQEERVNIGEALWFAWGVLLNSGVCEKTPRSFSARVLGLAWCGFCMVIMVASYTANLAAFLVLDQPERSLSGVNDPRLRNPSANFSLATITHSATYQYFKRHVELSTVFRKMETHNQPNARSAIQALLNGSISAFVWDSVRLEFEAANNCELRTRGALFGRSAYGIGLRKASPWTPHISQAILRLSENGTLERLEQKWIRSPNKNRRLCFHFEPKAPARLGLRSMRDGLVLVASGILLGAGMSILERKRGKNLQKQKKRQKLAHRYAAKWLELSKRKREGTDSLLLRLSVALCDERKKQEERLNRTIFIKTMPMFIPELNFGKKPCNVYCPRCHHFVRTITRPIFGHFALICSFICILLILFPCALAPIFLTCFADYEHFCANEECKHKIGRYRRCFKPKFFV</sequence>
<dbReference type="Gene3D" id="3.40.190.10">
    <property type="entry name" value="Periplasmic binding protein-like II"/>
    <property type="match status" value="2"/>
</dbReference>
<dbReference type="Pfam" id="PF10601">
    <property type="entry name" value="zf-LITAF-like"/>
    <property type="match status" value="1"/>
</dbReference>
<dbReference type="InterPro" id="IPR001828">
    <property type="entry name" value="ANF_lig-bd_rcpt"/>
</dbReference>
<evidence type="ECO:0000313" key="23">
    <source>
        <dbReference type="WBParaSite" id="MhA1_Contig1514.frz3.gene12"/>
    </source>
</evidence>
<dbReference type="SMART" id="SM00079">
    <property type="entry name" value="PBPe"/>
    <property type="match status" value="1"/>
</dbReference>
<evidence type="ECO:0000256" key="2">
    <source>
        <dbReference type="ARBA" id="ARBA00008685"/>
    </source>
</evidence>
<feature type="transmembrane region" description="Helical" evidence="19">
    <location>
        <begin position="1006"/>
        <end position="1029"/>
    </location>
</feature>
<evidence type="ECO:0000256" key="1">
    <source>
        <dbReference type="ARBA" id="ARBA00004651"/>
    </source>
</evidence>
<feature type="binding site" evidence="16">
    <location>
        <position position="796"/>
    </location>
    <ligand>
        <name>L-glutamate</name>
        <dbReference type="ChEBI" id="CHEBI:29985"/>
    </ligand>
</feature>
<dbReference type="Gene3D" id="1.10.287.70">
    <property type="match status" value="1"/>
</dbReference>
<dbReference type="Pfam" id="PF10613">
    <property type="entry name" value="Lig_chan-Glu_bd"/>
    <property type="match status" value="1"/>
</dbReference>
<dbReference type="InterPro" id="IPR001508">
    <property type="entry name" value="Iono_Glu_rcpt_met"/>
</dbReference>
<feature type="binding site" evidence="16">
    <location>
        <position position="753"/>
    </location>
    <ligand>
        <name>L-glutamate</name>
        <dbReference type="ChEBI" id="CHEBI:29985"/>
    </ligand>
</feature>
<evidence type="ECO:0000256" key="18">
    <source>
        <dbReference type="PIRSR" id="PIRSR601508-3"/>
    </source>
</evidence>
<evidence type="ECO:0000256" key="17">
    <source>
        <dbReference type="PIRSR" id="PIRSR601508-2"/>
    </source>
</evidence>
<evidence type="ECO:0000256" key="9">
    <source>
        <dbReference type="ARBA" id="ARBA00023136"/>
    </source>
</evidence>
<dbReference type="SMART" id="SM00714">
    <property type="entry name" value="LITAF"/>
    <property type="match status" value="1"/>
</dbReference>
<name>A0A1I8B880_MELHA</name>
<evidence type="ECO:0000313" key="22">
    <source>
        <dbReference type="Proteomes" id="UP000095281"/>
    </source>
</evidence>
<organism evidence="22 23">
    <name type="scientific">Meloidogyne hapla</name>
    <name type="common">Root-knot nematode worm</name>
    <dbReference type="NCBI Taxonomy" id="6305"/>
    <lineage>
        <taxon>Eukaryota</taxon>
        <taxon>Metazoa</taxon>
        <taxon>Ecdysozoa</taxon>
        <taxon>Nematoda</taxon>
        <taxon>Chromadorea</taxon>
        <taxon>Rhabditida</taxon>
        <taxon>Tylenchina</taxon>
        <taxon>Tylenchomorpha</taxon>
        <taxon>Tylenchoidea</taxon>
        <taxon>Meloidogynidae</taxon>
        <taxon>Meloidogyninae</taxon>
        <taxon>Meloidogyne</taxon>
    </lineage>
</organism>
<keyword evidence="11" id="KW-0325">Glycoprotein</keyword>
<feature type="site" description="Interaction with the cone snail toxin Con-ikot-ikot" evidence="17">
    <location>
        <position position="758"/>
    </location>
</feature>
<keyword evidence="6 19" id="KW-1133">Transmembrane helix</keyword>
<evidence type="ECO:0000256" key="3">
    <source>
        <dbReference type="ARBA" id="ARBA00022448"/>
    </source>
</evidence>
<dbReference type="PANTHER" id="PTHR18966">
    <property type="entry name" value="IONOTROPIC GLUTAMATE RECEPTOR"/>
    <property type="match status" value="1"/>
</dbReference>
<dbReference type="PROSITE" id="PS51837">
    <property type="entry name" value="LITAF"/>
    <property type="match status" value="1"/>
</dbReference>
<feature type="transmembrane region" description="Helical" evidence="19">
    <location>
        <begin position="619"/>
        <end position="637"/>
    </location>
</feature>
<comment type="subcellular location">
    <subcellularLocation>
        <location evidence="1">Cell membrane</location>
        <topology evidence="1">Multi-pass membrane protein</topology>
    </subcellularLocation>
    <subcellularLocation>
        <location evidence="15">Postsynaptic cell membrane</location>
    </subcellularLocation>
</comment>
<dbReference type="PRINTS" id="PR00177">
    <property type="entry name" value="NMDARECEPTOR"/>
</dbReference>
<dbReference type="WBParaSite" id="MhA1_Contig1514.frz3.gene12">
    <property type="protein sequence ID" value="MhA1_Contig1514.frz3.gene12"/>
    <property type="gene ID" value="MhA1_Contig1514.frz3.gene12"/>
</dbReference>
<keyword evidence="18" id="KW-1015">Disulfide bond</keyword>
<dbReference type="InterPro" id="IPR006629">
    <property type="entry name" value="LITAF"/>
</dbReference>
<evidence type="ECO:0000256" key="4">
    <source>
        <dbReference type="ARBA" id="ARBA00022475"/>
    </source>
</evidence>
<accession>A0A1I8B880</accession>
<dbReference type="InterPro" id="IPR015683">
    <property type="entry name" value="Ionotropic_Glu_rcpt"/>
</dbReference>
<evidence type="ECO:0000256" key="16">
    <source>
        <dbReference type="PIRSR" id="PIRSR601508-1"/>
    </source>
</evidence>
<keyword evidence="4" id="KW-1003">Cell membrane</keyword>
<reference evidence="23" key="1">
    <citation type="submission" date="2016-11" db="UniProtKB">
        <authorList>
            <consortium name="WormBaseParasite"/>
        </authorList>
    </citation>
    <scope>IDENTIFICATION</scope>
</reference>
<evidence type="ECO:0000256" key="20">
    <source>
        <dbReference type="SAM" id="SignalP"/>
    </source>
</evidence>
<evidence type="ECO:0000256" key="6">
    <source>
        <dbReference type="ARBA" id="ARBA00022989"/>
    </source>
</evidence>
<keyword evidence="8" id="KW-0406">Ion transport</keyword>
<dbReference type="SUPFAM" id="SSF53850">
    <property type="entry name" value="Periplasmic binding protein-like II"/>
    <property type="match status" value="1"/>
</dbReference>
<keyword evidence="7" id="KW-0770">Synapse</keyword>
<proteinExistence type="inferred from homology"/>
<feature type="site" description="Crucial to convey clamshell closure to channel opening" evidence="17">
    <location>
        <position position="728"/>
    </location>
</feature>
<dbReference type="Gene3D" id="3.40.50.2300">
    <property type="match status" value="2"/>
</dbReference>
<protein>
    <submittedName>
        <fullName evidence="23">LITAF domain-containing protein</fullName>
    </submittedName>
</protein>
<evidence type="ECO:0000256" key="11">
    <source>
        <dbReference type="ARBA" id="ARBA00023180"/>
    </source>
</evidence>
<dbReference type="GO" id="GO:0045211">
    <property type="term" value="C:postsynaptic membrane"/>
    <property type="evidence" value="ECO:0007669"/>
    <property type="project" value="UniProtKB-SubCell"/>
</dbReference>
<evidence type="ECO:0000256" key="19">
    <source>
        <dbReference type="SAM" id="Phobius"/>
    </source>
</evidence>
<feature type="disulfide bond" evidence="18">
    <location>
        <begin position="808"/>
        <end position="867"/>
    </location>
</feature>
<feature type="transmembrane region" description="Helical" evidence="19">
    <location>
        <begin position="886"/>
        <end position="903"/>
    </location>
</feature>
<feature type="domain" description="LITAF" evidence="21">
    <location>
        <begin position="968"/>
        <end position="1053"/>
    </location>
</feature>
<feature type="binding site" evidence="16">
    <location>
        <position position="590"/>
    </location>
    <ligand>
        <name>L-glutamate</name>
        <dbReference type="ChEBI" id="CHEBI:29985"/>
    </ligand>
</feature>
<comment type="similarity">
    <text evidence="2">Belongs to the glutamate-gated ion channel (TC 1.A.10.1) family.</text>
</comment>
<dbReference type="GO" id="GO:0015276">
    <property type="term" value="F:ligand-gated monoatomic ion channel activity"/>
    <property type="evidence" value="ECO:0007669"/>
    <property type="project" value="InterPro"/>
</dbReference>
<evidence type="ECO:0000256" key="8">
    <source>
        <dbReference type="ARBA" id="ARBA00023065"/>
    </source>
</evidence>
<evidence type="ECO:0000256" key="14">
    <source>
        <dbReference type="ARBA" id="ARBA00023303"/>
    </source>
</evidence>
<feature type="signal peptide" evidence="20">
    <location>
        <begin position="1"/>
        <end position="16"/>
    </location>
</feature>
<feature type="chain" id="PRO_5009315544" evidence="20">
    <location>
        <begin position="17"/>
        <end position="1061"/>
    </location>
</feature>
<keyword evidence="14" id="KW-0407">Ion channel</keyword>
<keyword evidence="3" id="KW-0813">Transport</keyword>
<dbReference type="Pfam" id="PF01094">
    <property type="entry name" value="ANF_receptor"/>
    <property type="match status" value="1"/>
</dbReference>
<feature type="binding site" evidence="16">
    <location>
        <position position="595"/>
    </location>
    <ligand>
        <name>L-glutamate</name>
        <dbReference type="ChEBI" id="CHEBI:29985"/>
    </ligand>
</feature>
<keyword evidence="13" id="KW-1071">Ligand-gated ion channel</keyword>
<dbReference type="GO" id="GO:0038023">
    <property type="term" value="F:signaling receptor activity"/>
    <property type="evidence" value="ECO:0007669"/>
    <property type="project" value="InterPro"/>
</dbReference>
<dbReference type="FunFam" id="3.40.190.10:FF:000010">
    <property type="entry name" value="glutamate receptor ionotropic, NMDA 1 isoform X1"/>
    <property type="match status" value="1"/>
</dbReference>
<keyword evidence="22" id="KW-1185">Reference proteome</keyword>
<dbReference type="OMA" id="EVSYGRW"/>
<dbReference type="Proteomes" id="UP000095281">
    <property type="component" value="Unplaced"/>
</dbReference>
<evidence type="ECO:0000256" key="7">
    <source>
        <dbReference type="ARBA" id="ARBA00023018"/>
    </source>
</evidence>
<dbReference type="AlphaFoldDB" id="A0A1I8B880"/>
<dbReference type="SUPFAM" id="SSF53822">
    <property type="entry name" value="Periplasmic binding protein-like I"/>
    <property type="match status" value="1"/>
</dbReference>
<keyword evidence="5 19" id="KW-0812">Transmembrane</keyword>
<evidence type="ECO:0000259" key="21">
    <source>
        <dbReference type="PROSITE" id="PS51837"/>
    </source>
</evidence>
<evidence type="ECO:0000256" key="10">
    <source>
        <dbReference type="ARBA" id="ARBA00023170"/>
    </source>
</evidence>
<keyword evidence="10" id="KW-0675">Receptor</keyword>
<evidence type="ECO:0000256" key="15">
    <source>
        <dbReference type="ARBA" id="ARBA00034100"/>
    </source>
</evidence>
<dbReference type="Pfam" id="PF00060">
    <property type="entry name" value="Lig_chan"/>
    <property type="match status" value="1"/>
</dbReference>
<dbReference type="InterPro" id="IPR001320">
    <property type="entry name" value="Iontro_rcpt_C"/>
</dbReference>
<keyword evidence="9 19" id="KW-0472">Membrane</keyword>
<keyword evidence="20" id="KW-0732">Signal</keyword>